<reference evidence="8 9" key="1">
    <citation type="journal article" date="2018" name="Environ. Microbiol.">
        <title>Ecological and genomic features of two widespread freshwater picocyanobacteria.</title>
        <authorList>
            <person name="Cabello-Yeves P.J."/>
            <person name="Picazo A."/>
            <person name="Camacho A."/>
            <person name="Callieri C."/>
            <person name="Rosselli R."/>
            <person name="Roda-Garcia J.J."/>
            <person name="Coutinho F.H."/>
            <person name="Rodriguez-Valera F."/>
        </authorList>
    </citation>
    <scope>NUCLEOTIDE SEQUENCE [LARGE SCALE GENOMIC DNA]</scope>
    <source>
        <strain evidence="8 9">Tous</strain>
    </source>
</reference>
<dbReference type="Proteomes" id="UP000243002">
    <property type="component" value="Unassembled WGS sequence"/>
</dbReference>
<dbReference type="HAMAP" id="MF_00182">
    <property type="entry name" value="Formyl_trans"/>
    <property type="match status" value="1"/>
</dbReference>
<dbReference type="CDD" id="cd08646">
    <property type="entry name" value="FMT_core_Met-tRNA-FMT_N"/>
    <property type="match status" value="1"/>
</dbReference>
<gene>
    <name evidence="5" type="primary">fmt</name>
    <name evidence="8" type="ORF">C7K55_01150</name>
</gene>
<dbReference type="GO" id="GO:0004479">
    <property type="term" value="F:methionyl-tRNA formyltransferase activity"/>
    <property type="evidence" value="ECO:0007669"/>
    <property type="project" value="UniProtKB-UniRule"/>
</dbReference>
<evidence type="ECO:0000256" key="5">
    <source>
        <dbReference type="HAMAP-Rule" id="MF_00182"/>
    </source>
</evidence>
<dbReference type="PANTHER" id="PTHR11138">
    <property type="entry name" value="METHIONYL-TRNA FORMYLTRANSFERASE"/>
    <property type="match status" value="1"/>
</dbReference>
<comment type="caution">
    <text evidence="8">The sequence shown here is derived from an EMBL/GenBank/DDBJ whole genome shotgun (WGS) entry which is preliminary data.</text>
</comment>
<dbReference type="RefSeq" id="WP_106501560.1">
    <property type="nucleotide sequence ID" value="NZ_PXXO01000001.1"/>
</dbReference>
<dbReference type="OrthoDB" id="9802815at2"/>
<feature type="domain" description="Formyl transferase C-terminal" evidence="7">
    <location>
        <begin position="215"/>
        <end position="334"/>
    </location>
</feature>
<comment type="function">
    <text evidence="5">Attaches a formyl group to the free amino group of methionyl-tRNA(fMet). The formyl group appears to play a dual role in the initiator identity of N-formylmethionyl-tRNA by promoting its recognition by IF2 and preventing the misappropriation of this tRNA by the elongation apparatus.</text>
</comment>
<dbReference type="InterPro" id="IPR011034">
    <property type="entry name" value="Formyl_transferase-like_C_sf"/>
</dbReference>
<dbReference type="Pfam" id="PF00551">
    <property type="entry name" value="Formyl_trans_N"/>
    <property type="match status" value="1"/>
</dbReference>
<dbReference type="InterPro" id="IPR002376">
    <property type="entry name" value="Formyl_transf_N"/>
</dbReference>
<keyword evidence="3 5" id="KW-0808">Transferase</keyword>
<name>A0A2P7N1Q0_9CYAN</name>
<comment type="similarity">
    <text evidence="1 5">Belongs to the Fmt family.</text>
</comment>
<dbReference type="InterPro" id="IPR036477">
    <property type="entry name" value="Formyl_transf_N_sf"/>
</dbReference>
<dbReference type="Pfam" id="PF02911">
    <property type="entry name" value="Formyl_trans_C"/>
    <property type="match status" value="1"/>
</dbReference>
<organism evidence="8 9">
    <name type="scientific">Cyanobium usitatum str. Tous</name>
    <dbReference type="NCBI Taxonomy" id="2116684"/>
    <lineage>
        <taxon>Bacteria</taxon>
        <taxon>Bacillati</taxon>
        <taxon>Cyanobacteriota</taxon>
        <taxon>Cyanophyceae</taxon>
        <taxon>Synechococcales</taxon>
        <taxon>Prochlorococcaceae</taxon>
        <taxon>Cyanobium</taxon>
    </lineage>
</organism>
<dbReference type="EC" id="2.1.2.9" evidence="2 5"/>
<evidence type="ECO:0000259" key="6">
    <source>
        <dbReference type="Pfam" id="PF00551"/>
    </source>
</evidence>
<evidence type="ECO:0000259" key="7">
    <source>
        <dbReference type="Pfam" id="PF02911"/>
    </source>
</evidence>
<comment type="catalytic activity">
    <reaction evidence="5">
        <text>L-methionyl-tRNA(fMet) + (6R)-10-formyltetrahydrofolate = N-formyl-L-methionyl-tRNA(fMet) + (6S)-5,6,7,8-tetrahydrofolate + H(+)</text>
        <dbReference type="Rhea" id="RHEA:24380"/>
        <dbReference type="Rhea" id="RHEA-COMP:9952"/>
        <dbReference type="Rhea" id="RHEA-COMP:9953"/>
        <dbReference type="ChEBI" id="CHEBI:15378"/>
        <dbReference type="ChEBI" id="CHEBI:57453"/>
        <dbReference type="ChEBI" id="CHEBI:78530"/>
        <dbReference type="ChEBI" id="CHEBI:78844"/>
        <dbReference type="ChEBI" id="CHEBI:195366"/>
        <dbReference type="EC" id="2.1.2.9"/>
    </reaction>
</comment>
<dbReference type="InterPro" id="IPR005794">
    <property type="entry name" value="Fmt"/>
</dbReference>
<dbReference type="InterPro" id="IPR044135">
    <property type="entry name" value="Met-tRNA-FMT_C"/>
</dbReference>
<evidence type="ECO:0000256" key="1">
    <source>
        <dbReference type="ARBA" id="ARBA00010699"/>
    </source>
</evidence>
<dbReference type="EMBL" id="PXXO01000001">
    <property type="protein sequence ID" value="PSJ07374.1"/>
    <property type="molecule type" value="Genomic_DNA"/>
</dbReference>
<accession>A0A2P7N1Q0</accession>
<feature type="domain" description="Formyl transferase N-terminal" evidence="6">
    <location>
        <begin position="1"/>
        <end position="181"/>
    </location>
</feature>
<evidence type="ECO:0000256" key="3">
    <source>
        <dbReference type="ARBA" id="ARBA00022679"/>
    </source>
</evidence>
<protein>
    <recommendedName>
        <fullName evidence="2 5">Methionyl-tRNA formyltransferase</fullName>
        <ecNumber evidence="2 5">2.1.2.9</ecNumber>
    </recommendedName>
</protein>
<dbReference type="InterPro" id="IPR041711">
    <property type="entry name" value="Met-tRNA-FMT_N"/>
</dbReference>
<dbReference type="Gene3D" id="3.40.50.12230">
    <property type="match status" value="1"/>
</dbReference>
<dbReference type="PANTHER" id="PTHR11138:SF5">
    <property type="entry name" value="METHIONYL-TRNA FORMYLTRANSFERASE, MITOCHONDRIAL"/>
    <property type="match status" value="1"/>
</dbReference>
<evidence type="ECO:0000313" key="9">
    <source>
        <dbReference type="Proteomes" id="UP000243002"/>
    </source>
</evidence>
<dbReference type="CDD" id="cd08704">
    <property type="entry name" value="Met_tRNA_FMT_C"/>
    <property type="match status" value="1"/>
</dbReference>
<evidence type="ECO:0000256" key="4">
    <source>
        <dbReference type="ARBA" id="ARBA00022917"/>
    </source>
</evidence>
<evidence type="ECO:0000256" key="2">
    <source>
        <dbReference type="ARBA" id="ARBA00012261"/>
    </source>
</evidence>
<dbReference type="NCBIfam" id="TIGR00460">
    <property type="entry name" value="fmt"/>
    <property type="match status" value="1"/>
</dbReference>
<dbReference type="GO" id="GO:0005829">
    <property type="term" value="C:cytosol"/>
    <property type="evidence" value="ECO:0007669"/>
    <property type="project" value="TreeGrafter"/>
</dbReference>
<dbReference type="AlphaFoldDB" id="A0A2P7N1Q0"/>
<proteinExistence type="inferred from homology"/>
<feature type="binding site" evidence="5">
    <location>
        <begin position="110"/>
        <end position="113"/>
    </location>
    <ligand>
        <name>(6S)-5,6,7,8-tetrahydrofolate</name>
        <dbReference type="ChEBI" id="CHEBI:57453"/>
    </ligand>
</feature>
<keyword evidence="4 5" id="KW-0648">Protein biosynthesis</keyword>
<dbReference type="SUPFAM" id="SSF53328">
    <property type="entry name" value="Formyltransferase"/>
    <property type="match status" value="1"/>
</dbReference>
<evidence type="ECO:0000313" key="8">
    <source>
        <dbReference type="EMBL" id="PSJ07374.1"/>
    </source>
</evidence>
<keyword evidence="9" id="KW-1185">Reference proteome</keyword>
<dbReference type="SUPFAM" id="SSF50486">
    <property type="entry name" value="FMT C-terminal domain-like"/>
    <property type="match status" value="1"/>
</dbReference>
<dbReference type="InterPro" id="IPR005793">
    <property type="entry name" value="Formyl_trans_C"/>
</dbReference>
<sequence length="346" mass="36577">MKILFWGTPAYAVPSLDALVEAGHELVGVVTQPDRRRGRGKDLLPSPVKARALELGLPIFTPERIRREPELQARLGALRADVSVVVAFGQILPPEVLAQPPLGCWNAHGSLLPRWRGAGPIQWCLLQGDSSTGVGIMAMEEGLDTGPVLLERSISIGLLENAQQLGQRLAQLSAELLVEALPRIETAGTGPEAERLARLGARVQGEMGLSYARMLTKDDLLVDWNQSALEIHRRVMGLYPGAVTQWQGKRLKLLATEPLVARLASQVSPEARYLLAEPGVLSKGSLSAAAAPGTLLALAADAGLVVGTAGCPLLVRAAQLEGKSPAQGQSLLQQLGCSAGDQLGVA</sequence>